<reference evidence="9" key="2">
    <citation type="submission" date="2015-06" db="UniProtKB">
        <authorList>
            <consortium name="EnsemblMetazoa"/>
        </authorList>
    </citation>
    <scope>IDENTIFICATION</scope>
</reference>
<dbReference type="PANTHER" id="PTHR10130">
    <property type="entry name" value="PEROXISOMAL TARGETING SIGNAL 1 RECEPTOR PEX5"/>
    <property type="match status" value="1"/>
</dbReference>
<keyword evidence="10" id="KW-1185">Reference proteome</keyword>
<accession>T1H4U0</accession>
<comment type="subcellular location">
    <subcellularLocation>
        <location evidence="2">Cytoplasm</location>
    </subcellularLocation>
    <subcellularLocation>
        <location evidence="1">Peroxisome</location>
    </subcellularLocation>
</comment>
<dbReference type="SUPFAM" id="SSF48452">
    <property type="entry name" value="TPR-like"/>
    <property type="match status" value="1"/>
</dbReference>
<comment type="similarity">
    <text evidence="3">Belongs to the peroxisomal targeting signal receptor family.</text>
</comment>
<keyword evidence="4" id="KW-0963">Cytoplasm</keyword>
<keyword evidence="6 8" id="KW-0802">TPR repeat</keyword>
<dbReference type="EMBL" id="CAQQ02384263">
    <property type="status" value="NOT_ANNOTATED_CDS"/>
    <property type="molecule type" value="Genomic_DNA"/>
</dbReference>
<evidence type="ECO:0000313" key="10">
    <source>
        <dbReference type="Proteomes" id="UP000015102"/>
    </source>
</evidence>
<dbReference type="GO" id="GO:0016560">
    <property type="term" value="P:protein import into peroxisome matrix, docking"/>
    <property type="evidence" value="ECO:0007669"/>
    <property type="project" value="TreeGrafter"/>
</dbReference>
<dbReference type="Pfam" id="PF13432">
    <property type="entry name" value="TPR_16"/>
    <property type="match status" value="1"/>
</dbReference>
<dbReference type="SMART" id="SM00028">
    <property type="entry name" value="TPR"/>
    <property type="match status" value="3"/>
</dbReference>
<feature type="repeat" description="TPR" evidence="8">
    <location>
        <begin position="49"/>
        <end position="82"/>
    </location>
</feature>
<dbReference type="PROSITE" id="PS50005">
    <property type="entry name" value="TPR"/>
    <property type="match status" value="2"/>
</dbReference>
<dbReference type="Proteomes" id="UP000015102">
    <property type="component" value="Unassembled WGS sequence"/>
</dbReference>
<evidence type="ECO:0000256" key="3">
    <source>
        <dbReference type="ARBA" id="ARBA00005348"/>
    </source>
</evidence>
<protein>
    <submittedName>
        <fullName evidence="9">Uncharacterized protein</fullName>
    </submittedName>
</protein>
<proteinExistence type="inferred from homology"/>
<name>T1H4U0_MEGSC</name>
<organism evidence="9 10">
    <name type="scientific">Megaselia scalaris</name>
    <name type="common">Humpbacked fly</name>
    <name type="synonym">Phora scalaris</name>
    <dbReference type="NCBI Taxonomy" id="36166"/>
    <lineage>
        <taxon>Eukaryota</taxon>
        <taxon>Metazoa</taxon>
        <taxon>Ecdysozoa</taxon>
        <taxon>Arthropoda</taxon>
        <taxon>Hexapoda</taxon>
        <taxon>Insecta</taxon>
        <taxon>Pterygota</taxon>
        <taxon>Neoptera</taxon>
        <taxon>Endopterygota</taxon>
        <taxon>Diptera</taxon>
        <taxon>Brachycera</taxon>
        <taxon>Muscomorpha</taxon>
        <taxon>Platypezoidea</taxon>
        <taxon>Phoridae</taxon>
        <taxon>Megaseliini</taxon>
        <taxon>Megaselia</taxon>
    </lineage>
</organism>
<evidence type="ECO:0000256" key="7">
    <source>
        <dbReference type="ARBA" id="ARBA00023140"/>
    </source>
</evidence>
<dbReference type="GO" id="GO:0005778">
    <property type="term" value="C:peroxisomal membrane"/>
    <property type="evidence" value="ECO:0007669"/>
    <property type="project" value="TreeGrafter"/>
</dbReference>
<dbReference type="InterPro" id="IPR019734">
    <property type="entry name" value="TPR_rpt"/>
</dbReference>
<dbReference type="Gene3D" id="1.25.40.10">
    <property type="entry name" value="Tetratricopeptide repeat domain"/>
    <property type="match status" value="1"/>
</dbReference>
<dbReference type="HOGENOM" id="CLU_013516_1_1_1"/>
<evidence type="ECO:0000313" key="9">
    <source>
        <dbReference type="EnsemblMetazoa" id="MESCA011308-PA"/>
    </source>
</evidence>
<evidence type="ECO:0000256" key="8">
    <source>
        <dbReference type="PROSITE-ProRule" id="PRU00339"/>
    </source>
</evidence>
<evidence type="ECO:0000256" key="5">
    <source>
        <dbReference type="ARBA" id="ARBA00022737"/>
    </source>
</evidence>
<keyword evidence="7" id="KW-0576">Peroxisome</keyword>
<reference evidence="10" key="1">
    <citation type="submission" date="2013-02" db="EMBL/GenBank/DDBJ databases">
        <authorList>
            <person name="Hughes D."/>
        </authorList>
    </citation>
    <scope>NUCLEOTIDE SEQUENCE</scope>
    <source>
        <strain>Durham</strain>
        <strain evidence="10">NC isolate 2 -- Noor lab</strain>
    </source>
</reference>
<dbReference type="OMA" id="RYEESIC"/>
<feature type="repeat" description="TPR" evidence="8">
    <location>
        <begin position="15"/>
        <end position="48"/>
    </location>
</feature>
<dbReference type="GO" id="GO:0005052">
    <property type="term" value="F:peroxisome matrix targeting signal-1 binding"/>
    <property type="evidence" value="ECO:0007669"/>
    <property type="project" value="TreeGrafter"/>
</dbReference>
<evidence type="ECO:0000256" key="4">
    <source>
        <dbReference type="ARBA" id="ARBA00022490"/>
    </source>
</evidence>
<dbReference type="InterPro" id="IPR011990">
    <property type="entry name" value="TPR-like_helical_dom_sf"/>
</dbReference>
<dbReference type="AlphaFoldDB" id="T1H4U0"/>
<dbReference type="EnsemblMetazoa" id="MESCA011308-RA">
    <property type="protein sequence ID" value="MESCA011308-PA"/>
    <property type="gene ID" value="MESCA011308"/>
</dbReference>
<dbReference type="GO" id="GO:0005829">
    <property type="term" value="C:cytosol"/>
    <property type="evidence" value="ECO:0007669"/>
    <property type="project" value="TreeGrafter"/>
</dbReference>
<evidence type="ECO:0000256" key="6">
    <source>
        <dbReference type="ARBA" id="ARBA00022803"/>
    </source>
</evidence>
<dbReference type="PANTHER" id="PTHR10130:SF0">
    <property type="entry name" value="GH08708P"/>
    <property type="match status" value="1"/>
</dbReference>
<dbReference type="STRING" id="36166.T1H4U0"/>
<evidence type="ECO:0000256" key="1">
    <source>
        <dbReference type="ARBA" id="ARBA00004275"/>
    </source>
</evidence>
<dbReference type="InterPro" id="IPR024111">
    <property type="entry name" value="PEX5/PEX5L"/>
</dbReference>
<sequence length="163" mass="18124">MFLEVVQKTANQVDPDIQEALGVLFNLSSEYDKAVDCFQAALNVSPNNAKLWNRLGASLANGSRSVEAVEAYQRALELEPGFIRVRYNVGICCMNLKAYNEAAEHLLTALNLQATSSERSGLDVTKDKKQQMSNSIWSTLKMIISLMGRNDLHELVNIEMLNS</sequence>
<evidence type="ECO:0000256" key="2">
    <source>
        <dbReference type="ARBA" id="ARBA00004496"/>
    </source>
</evidence>
<keyword evidence="5" id="KW-0677">Repeat</keyword>